<dbReference type="RefSeq" id="WP_191722591.1">
    <property type="nucleotide sequence ID" value="NZ_JACSQK010000003.1"/>
</dbReference>
<dbReference type="PANTHER" id="PTHR30158:SF24">
    <property type="entry name" value="HLYD FAMILY SECRETION PROTEIN"/>
    <property type="match status" value="1"/>
</dbReference>
<dbReference type="InterPro" id="IPR058625">
    <property type="entry name" value="MdtA-like_BSH"/>
</dbReference>
<dbReference type="Gene3D" id="2.40.30.170">
    <property type="match status" value="1"/>
</dbReference>
<evidence type="ECO:0000256" key="2">
    <source>
        <dbReference type="ARBA" id="ARBA00009477"/>
    </source>
</evidence>
<feature type="domain" description="Multidrug resistance protein MdtA-like beta-barrel" evidence="8">
    <location>
        <begin position="211"/>
        <end position="293"/>
    </location>
</feature>
<keyword evidence="3" id="KW-0175">Coiled coil</keyword>
<comment type="similarity">
    <text evidence="2">Belongs to the membrane fusion protein (MFP) (TC 8.A.1) family.</text>
</comment>
<evidence type="ECO:0000259" key="8">
    <source>
        <dbReference type="Pfam" id="PF25944"/>
    </source>
</evidence>
<evidence type="ECO:0000256" key="3">
    <source>
        <dbReference type="SAM" id="Coils"/>
    </source>
</evidence>
<evidence type="ECO:0000259" key="6">
    <source>
        <dbReference type="Pfam" id="PF25876"/>
    </source>
</evidence>
<organism evidence="10 11">
    <name type="scientific">Comamonas avium</name>
    <dbReference type="NCBI Taxonomy" id="2762231"/>
    <lineage>
        <taxon>Bacteria</taxon>
        <taxon>Pseudomonadati</taxon>
        <taxon>Pseudomonadota</taxon>
        <taxon>Betaproteobacteria</taxon>
        <taxon>Burkholderiales</taxon>
        <taxon>Comamonadaceae</taxon>
        <taxon>Comamonas</taxon>
    </lineage>
</organism>
<dbReference type="Gene3D" id="2.40.420.20">
    <property type="match status" value="1"/>
</dbReference>
<feature type="chain" id="PRO_5046541689" evidence="5">
    <location>
        <begin position="26"/>
        <end position="397"/>
    </location>
</feature>
<sequence length="397" mass="41567">MSISTHKRRLLPLSLLATVVLTACGQSHQGAYEQQAPAVETMTVQPRPLTISSQLPGRIEAARVAEVRARVAGIVLSRNFEEGADVKAGQVLFRIDPAPFKAVLSRAQAGLARAEATLADAQMVVKRYTPLVSIDAVSQQDFDAAQTALKAAQAERQSARAEVETAQLNLSYATVTAPIAGRIGRAQVTEGALVGQNEATPLATIQQIDAVYADFRQPVADAQQLRAAAVSGQKTGEASDRITLKVEGSGQEREGRLLFSDISVDQGTGQVLLRGKFPNTDGMLLPGMYVRVTTVQGTDPKAILVPQRAVQRSADGSAQVLVIGADDVAQSRPVNTGAMYGAQWHITQGLQAGDRVVIGGNAAPGAKVKVTEKDEAPPAASALPAASSTLAPDAKTA</sequence>
<keyword evidence="5" id="KW-0732">Signal</keyword>
<evidence type="ECO:0000313" key="11">
    <source>
        <dbReference type="Proteomes" id="UP000634919"/>
    </source>
</evidence>
<comment type="subcellular location">
    <subcellularLocation>
        <location evidence="1">Cell envelope</location>
    </subcellularLocation>
</comment>
<dbReference type="PROSITE" id="PS51257">
    <property type="entry name" value="PROKAR_LIPOPROTEIN"/>
    <property type="match status" value="1"/>
</dbReference>
<dbReference type="Pfam" id="PF25967">
    <property type="entry name" value="RND-MFP_C"/>
    <property type="match status" value="1"/>
</dbReference>
<reference evidence="10 11" key="1">
    <citation type="submission" date="2020-08" db="EMBL/GenBank/DDBJ databases">
        <title>A Genomic Blueprint of the Chicken Gut Microbiome.</title>
        <authorList>
            <person name="Gilroy R."/>
            <person name="Ravi A."/>
            <person name="Getino M."/>
            <person name="Pursley I."/>
            <person name="Horton D.L."/>
            <person name="Alikhan N.-F."/>
            <person name="Baker D."/>
            <person name="Gharbi K."/>
            <person name="Hall N."/>
            <person name="Watson M."/>
            <person name="Adriaenssens E.M."/>
            <person name="Foster-Nyarko E."/>
            <person name="Jarju S."/>
            <person name="Secka A."/>
            <person name="Antonio M."/>
            <person name="Oren A."/>
            <person name="Chaudhuri R."/>
            <person name="La Ragione R.M."/>
            <person name="Hildebrand F."/>
            <person name="Pallen M.J."/>
        </authorList>
    </citation>
    <scope>NUCLEOTIDE SEQUENCE [LARGE SCALE GENOMIC DNA]</scope>
    <source>
        <strain evidence="10 11">Sa2CVA6</strain>
    </source>
</reference>
<dbReference type="Pfam" id="PF25917">
    <property type="entry name" value="BSH_RND"/>
    <property type="match status" value="1"/>
</dbReference>
<evidence type="ECO:0000313" key="10">
    <source>
        <dbReference type="EMBL" id="MBD7960189.1"/>
    </source>
</evidence>
<feature type="region of interest" description="Disordered" evidence="4">
    <location>
        <begin position="371"/>
        <end position="397"/>
    </location>
</feature>
<keyword evidence="11" id="KW-1185">Reference proteome</keyword>
<feature type="domain" description="Multidrug resistance protein MdtA-like barrel-sandwich hybrid" evidence="7">
    <location>
        <begin position="63"/>
        <end position="206"/>
    </location>
</feature>
<dbReference type="InterPro" id="IPR058627">
    <property type="entry name" value="MdtA-like_C"/>
</dbReference>
<dbReference type="Pfam" id="PF25876">
    <property type="entry name" value="HH_MFP_RND"/>
    <property type="match status" value="1"/>
</dbReference>
<name>A0ABR8S9M5_9BURK</name>
<evidence type="ECO:0000256" key="5">
    <source>
        <dbReference type="SAM" id="SignalP"/>
    </source>
</evidence>
<protein>
    <submittedName>
        <fullName evidence="10">Efflux RND transporter periplasmic adaptor subunit</fullName>
    </submittedName>
</protein>
<evidence type="ECO:0000259" key="9">
    <source>
        <dbReference type="Pfam" id="PF25967"/>
    </source>
</evidence>
<dbReference type="Gene3D" id="2.40.50.100">
    <property type="match status" value="1"/>
</dbReference>
<dbReference type="InterPro" id="IPR006143">
    <property type="entry name" value="RND_pump_MFP"/>
</dbReference>
<feature type="coiled-coil region" evidence="3">
    <location>
        <begin position="142"/>
        <end position="171"/>
    </location>
</feature>
<feature type="signal peptide" evidence="5">
    <location>
        <begin position="1"/>
        <end position="25"/>
    </location>
</feature>
<feature type="domain" description="Multidrug resistance protein MdtA-like alpha-helical hairpin" evidence="6">
    <location>
        <begin position="105"/>
        <end position="173"/>
    </location>
</feature>
<feature type="domain" description="Multidrug resistance protein MdtA-like C-terminal permuted SH3" evidence="9">
    <location>
        <begin position="302"/>
        <end position="360"/>
    </location>
</feature>
<dbReference type="Gene3D" id="1.10.287.470">
    <property type="entry name" value="Helix hairpin bin"/>
    <property type="match status" value="1"/>
</dbReference>
<accession>A0ABR8S9M5</accession>
<dbReference type="Pfam" id="PF25944">
    <property type="entry name" value="Beta-barrel_RND"/>
    <property type="match status" value="1"/>
</dbReference>
<dbReference type="SUPFAM" id="SSF111369">
    <property type="entry name" value="HlyD-like secretion proteins"/>
    <property type="match status" value="1"/>
</dbReference>
<dbReference type="InterPro" id="IPR058624">
    <property type="entry name" value="MdtA-like_HH"/>
</dbReference>
<evidence type="ECO:0000256" key="4">
    <source>
        <dbReference type="SAM" id="MobiDB-lite"/>
    </source>
</evidence>
<feature type="compositionally biased region" description="Low complexity" evidence="4">
    <location>
        <begin position="377"/>
        <end position="397"/>
    </location>
</feature>
<dbReference type="PANTHER" id="PTHR30158">
    <property type="entry name" value="ACRA/E-RELATED COMPONENT OF DRUG EFFLUX TRANSPORTER"/>
    <property type="match status" value="1"/>
</dbReference>
<dbReference type="Proteomes" id="UP000634919">
    <property type="component" value="Unassembled WGS sequence"/>
</dbReference>
<dbReference type="EMBL" id="JACSQK010000003">
    <property type="protein sequence ID" value="MBD7960189.1"/>
    <property type="molecule type" value="Genomic_DNA"/>
</dbReference>
<gene>
    <name evidence="10" type="ORF">H9646_06815</name>
</gene>
<proteinExistence type="inferred from homology"/>
<evidence type="ECO:0000259" key="7">
    <source>
        <dbReference type="Pfam" id="PF25917"/>
    </source>
</evidence>
<dbReference type="InterPro" id="IPR058626">
    <property type="entry name" value="MdtA-like_b-barrel"/>
</dbReference>
<dbReference type="NCBIfam" id="TIGR01730">
    <property type="entry name" value="RND_mfp"/>
    <property type="match status" value="1"/>
</dbReference>
<evidence type="ECO:0000256" key="1">
    <source>
        <dbReference type="ARBA" id="ARBA00004196"/>
    </source>
</evidence>
<comment type="caution">
    <text evidence="10">The sequence shown here is derived from an EMBL/GenBank/DDBJ whole genome shotgun (WGS) entry which is preliminary data.</text>
</comment>